<gene>
    <name evidence="10" type="ORF">RSE6_02087</name>
</gene>
<dbReference type="Proteomes" id="UP000177625">
    <property type="component" value="Unassembled WGS sequence"/>
</dbReference>
<keyword evidence="6" id="KW-0136">Cellulose degradation</keyword>
<keyword evidence="6" id="KW-0624">Polysaccharide degradation</keyword>
<dbReference type="GO" id="GO:0008810">
    <property type="term" value="F:cellulase activity"/>
    <property type="evidence" value="ECO:0007669"/>
    <property type="project" value="UniProtKB-UniRule"/>
</dbReference>
<dbReference type="CDD" id="cd21175">
    <property type="entry name" value="LPMO_AA9"/>
    <property type="match status" value="1"/>
</dbReference>
<dbReference type="EC" id="1.14.99.56" evidence="6"/>
<evidence type="ECO:0000256" key="1">
    <source>
        <dbReference type="ARBA" id="ARBA00001973"/>
    </source>
</evidence>
<protein>
    <recommendedName>
        <fullName evidence="6">AA9 family lytic polysaccharide monooxygenase</fullName>
        <ecNumber evidence="6">1.14.99.56</ecNumber>
    </recommendedName>
    <alternativeName>
        <fullName evidence="6">Endo-beta-1,4-glucanase</fullName>
    </alternativeName>
    <alternativeName>
        <fullName evidence="6">Glycosyl hydrolase 61 family protein</fullName>
    </alternativeName>
</protein>
<keyword evidence="11" id="KW-1185">Reference proteome</keyword>
<keyword evidence="5" id="KW-0325">Glycoprotein</keyword>
<evidence type="ECO:0000256" key="2">
    <source>
        <dbReference type="ARBA" id="ARBA00004613"/>
    </source>
</evidence>
<comment type="cofactor">
    <cofactor evidence="1">
        <name>Cu(2+)</name>
        <dbReference type="ChEBI" id="CHEBI:29036"/>
    </cofactor>
</comment>
<dbReference type="InterPro" id="IPR049892">
    <property type="entry name" value="AA9"/>
</dbReference>
<evidence type="ECO:0000256" key="4">
    <source>
        <dbReference type="ARBA" id="ARBA00023157"/>
    </source>
</evidence>
<keyword evidence="6" id="KW-0119">Carbohydrate metabolism</keyword>
<feature type="signal peptide" evidence="8">
    <location>
        <begin position="1"/>
        <end position="20"/>
    </location>
</feature>
<accession>A0A1E1LZD9</accession>
<comment type="subcellular location">
    <subcellularLocation>
        <location evidence="2 6">Secreted</location>
    </subcellularLocation>
</comment>
<dbReference type="GO" id="GO:0030245">
    <property type="term" value="P:cellulose catabolic process"/>
    <property type="evidence" value="ECO:0007669"/>
    <property type="project" value="UniProtKB-UniRule"/>
</dbReference>
<dbReference type="InterPro" id="IPR005103">
    <property type="entry name" value="AA9_LPMO"/>
</dbReference>
<comment type="catalytic activity">
    <reaction evidence="6">
        <text>[(1-&gt;4)-beta-D-glucosyl]n+m + reduced acceptor + O2 = 4-dehydro-beta-D-glucosyl-[(1-&gt;4)-beta-D-glucosyl]n-1 + [(1-&gt;4)-beta-D-glucosyl]m + acceptor + H2O.</text>
        <dbReference type="EC" id="1.14.99.56"/>
    </reaction>
</comment>
<evidence type="ECO:0000313" key="10">
    <source>
        <dbReference type="EMBL" id="CZT42231.1"/>
    </source>
</evidence>
<name>A0A1E1LZD9_RHYSE</name>
<proteinExistence type="predicted"/>
<dbReference type="PANTHER" id="PTHR33353">
    <property type="entry name" value="PUTATIVE (AFU_ORTHOLOGUE AFUA_1G12560)-RELATED"/>
    <property type="match status" value="1"/>
</dbReference>
<keyword evidence="4 6" id="KW-1015">Disulfide bond</keyword>
<dbReference type="GO" id="GO:0005576">
    <property type="term" value="C:extracellular region"/>
    <property type="evidence" value="ECO:0007669"/>
    <property type="project" value="UniProtKB-SubCell"/>
</dbReference>
<comment type="function">
    <text evidence="6">Lytic polysaccharide monooxygenase (LMPO) that depolymerizes crystalline and amorphous polysaccharides via the oxidation of scissile alpha- or beta-(1-4)-glycosidic bonds, yielding C1 and/or C4 oxidation products. Catalysis by LPMOs requires the reduction of the active-site copper from Cu(II) to Cu(I) by a reducing agent and H(2)O(2) or O(2) as a cosubstrate.</text>
</comment>
<organism evidence="10 11">
    <name type="scientific">Rhynchosporium secalis</name>
    <name type="common">Barley scald fungus</name>
    <dbReference type="NCBI Taxonomy" id="38038"/>
    <lineage>
        <taxon>Eukaryota</taxon>
        <taxon>Fungi</taxon>
        <taxon>Dikarya</taxon>
        <taxon>Ascomycota</taxon>
        <taxon>Pezizomycotina</taxon>
        <taxon>Leotiomycetes</taxon>
        <taxon>Helotiales</taxon>
        <taxon>Ploettnerulaceae</taxon>
        <taxon>Rhynchosporium</taxon>
    </lineage>
</organism>
<dbReference type="Pfam" id="PF03443">
    <property type="entry name" value="AA9"/>
    <property type="match status" value="1"/>
</dbReference>
<evidence type="ECO:0000256" key="8">
    <source>
        <dbReference type="SAM" id="SignalP"/>
    </source>
</evidence>
<evidence type="ECO:0000256" key="6">
    <source>
        <dbReference type="RuleBase" id="RU368122"/>
    </source>
</evidence>
<dbReference type="GO" id="GO:0030248">
    <property type="term" value="F:cellulose binding"/>
    <property type="evidence" value="ECO:0007669"/>
    <property type="project" value="UniProtKB-UniRule"/>
</dbReference>
<sequence>MHFSRLILGLGFVVLRPVAGHSVFTTLFVNDIDQGDGTCVRMPMDPHNATNPINDLHSYGGTQGVARVCTVPRSSKLSFQFRQFPDKSQPGTIDSSHLGPCSIYMKHVSSAITSPAIGDGWFKVSRSGYDSVAKKWCTEKLNANDGLMSFSIPEDLAGGYYLVRPELLSLQDADKTPPNPQFYAGCAQVFLSSNATMVPSETVSIPGYVGIGDASVLFDVYNPVWPYKEPGPGIYRPGESALREVEPVEKQTEGLLPGDAYLTNANWWGMEVSSYGDEGGCWNTAASDVESKVSGGMDFGSATTLTNAISTSSNGLVSLHRQSTLWIQKLYPDILSRPSQHLYLHLQRQLYILDPILRPFYSVPRSTGSQSARTSSSESASIIGSGLTATQSAVPSFGMRQSTAYFSMVAAVITSTDSTVISDIVVTITVTPGLSTSGPNQIESGSSSSFLPNSISGLKIASAEPSAILYSAGFFARPVGESITASLSTSSSLVITATAVMTSTSVSILDSSADAILSIEIIPSRRTTTSFSPSATMVPVSSSASAHVGIGAEPKSQRMTTESKSGTRRLERLRRLQQSRGASSRIVRDN</sequence>
<evidence type="ECO:0000256" key="3">
    <source>
        <dbReference type="ARBA" id="ARBA00022525"/>
    </source>
</evidence>
<evidence type="ECO:0000259" key="9">
    <source>
        <dbReference type="Pfam" id="PF03443"/>
    </source>
</evidence>
<dbReference type="EMBL" id="FJVC01000079">
    <property type="protein sequence ID" value="CZT42231.1"/>
    <property type="molecule type" value="Genomic_DNA"/>
</dbReference>
<keyword evidence="3 6" id="KW-0964">Secreted</keyword>
<evidence type="ECO:0000256" key="7">
    <source>
        <dbReference type="SAM" id="MobiDB-lite"/>
    </source>
</evidence>
<feature type="region of interest" description="Disordered" evidence="7">
    <location>
        <begin position="546"/>
        <end position="590"/>
    </location>
</feature>
<keyword evidence="8" id="KW-0732">Signal</keyword>
<evidence type="ECO:0000256" key="5">
    <source>
        <dbReference type="ARBA" id="ARBA00023180"/>
    </source>
</evidence>
<dbReference type="AlphaFoldDB" id="A0A1E1LZD9"/>
<evidence type="ECO:0000313" key="11">
    <source>
        <dbReference type="Proteomes" id="UP000177625"/>
    </source>
</evidence>
<feature type="domain" description="Auxiliary Activity family 9 catalytic" evidence="9">
    <location>
        <begin position="21"/>
        <end position="225"/>
    </location>
</feature>
<dbReference type="PANTHER" id="PTHR33353:SF32">
    <property type="entry name" value="ENDO-BETA-1,4-GLUCANASE D"/>
    <property type="match status" value="1"/>
</dbReference>
<feature type="chain" id="PRO_5009447745" description="AA9 family lytic polysaccharide monooxygenase" evidence="8">
    <location>
        <begin position="21"/>
        <end position="590"/>
    </location>
</feature>
<dbReference type="Gene3D" id="2.70.50.70">
    <property type="match status" value="1"/>
</dbReference>
<reference evidence="11" key="1">
    <citation type="submission" date="2016-03" db="EMBL/GenBank/DDBJ databases">
        <authorList>
            <person name="Guldener U."/>
        </authorList>
    </citation>
    <scope>NUCLEOTIDE SEQUENCE [LARGE SCALE GENOMIC DNA]</scope>
</reference>
<comment type="domain">
    <text evidence="6">Has a modular structure: an endo-beta-1,4-glucanase catalytic module at the N-terminus, a linker rich in serines and threonines, and a C-terminal carbohydrate-binding module (CBM).</text>
</comment>